<dbReference type="RefSeq" id="XP_033599976.1">
    <property type="nucleotide sequence ID" value="XM_033741335.1"/>
</dbReference>
<organism evidence="2 3">
    <name type="scientific">Pseudovirgaria hyperparasitica</name>
    <dbReference type="NCBI Taxonomy" id="470096"/>
    <lineage>
        <taxon>Eukaryota</taxon>
        <taxon>Fungi</taxon>
        <taxon>Dikarya</taxon>
        <taxon>Ascomycota</taxon>
        <taxon>Pezizomycotina</taxon>
        <taxon>Dothideomycetes</taxon>
        <taxon>Dothideomycetes incertae sedis</taxon>
        <taxon>Acrospermales</taxon>
        <taxon>Acrospermaceae</taxon>
        <taxon>Pseudovirgaria</taxon>
    </lineage>
</organism>
<dbReference type="AlphaFoldDB" id="A0A6A6W4P3"/>
<dbReference type="EMBL" id="ML996573">
    <property type="protein sequence ID" value="KAF2757525.1"/>
    <property type="molecule type" value="Genomic_DNA"/>
</dbReference>
<dbReference type="Proteomes" id="UP000799437">
    <property type="component" value="Unassembled WGS sequence"/>
</dbReference>
<feature type="transmembrane region" description="Helical" evidence="1">
    <location>
        <begin position="48"/>
        <end position="70"/>
    </location>
</feature>
<reference evidence="2" key="1">
    <citation type="journal article" date="2020" name="Stud. Mycol.">
        <title>101 Dothideomycetes genomes: a test case for predicting lifestyles and emergence of pathogens.</title>
        <authorList>
            <person name="Haridas S."/>
            <person name="Albert R."/>
            <person name="Binder M."/>
            <person name="Bloem J."/>
            <person name="Labutti K."/>
            <person name="Salamov A."/>
            <person name="Andreopoulos B."/>
            <person name="Baker S."/>
            <person name="Barry K."/>
            <person name="Bills G."/>
            <person name="Bluhm B."/>
            <person name="Cannon C."/>
            <person name="Castanera R."/>
            <person name="Culley D."/>
            <person name="Daum C."/>
            <person name="Ezra D."/>
            <person name="Gonzalez J."/>
            <person name="Henrissat B."/>
            <person name="Kuo A."/>
            <person name="Liang C."/>
            <person name="Lipzen A."/>
            <person name="Lutzoni F."/>
            <person name="Magnuson J."/>
            <person name="Mondo S."/>
            <person name="Nolan M."/>
            <person name="Ohm R."/>
            <person name="Pangilinan J."/>
            <person name="Park H.-J."/>
            <person name="Ramirez L."/>
            <person name="Alfaro M."/>
            <person name="Sun H."/>
            <person name="Tritt A."/>
            <person name="Yoshinaga Y."/>
            <person name="Zwiers L.-H."/>
            <person name="Turgeon B."/>
            <person name="Goodwin S."/>
            <person name="Spatafora J."/>
            <person name="Crous P."/>
            <person name="Grigoriev I."/>
        </authorList>
    </citation>
    <scope>NUCLEOTIDE SEQUENCE</scope>
    <source>
        <strain evidence="2">CBS 121739</strain>
    </source>
</reference>
<keyword evidence="1" id="KW-0472">Membrane</keyword>
<evidence type="ECO:0000313" key="3">
    <source>
        <dbReference type="Proteomes" id="UP000799437"/>
    </source>
</evidence>
<proteinExistence type="predicted"/>
<accession>A0A6A6W4P3</accession>
<keyword evidence="1" id="KW-0812">Transmembrane</keyword>
<gene>
    <name evidence="2" type="ORF">EJ05DRAFT_392664</name>
</gene>
<name>A0A6A6W4P3_9PEZI</name>
<evidence type="ECO:0000313" key="2">
    <source>
        <dbReference type="EMBL" id="KAF2757525.1"/>
    </source>
</evidence>
<sequence length="79" mass="8698">MYLYAGIDMQPALATSDCSTRSAPALRIIRPSPTMERKAMVGNIVRRLLAALLLLLLSLLLLLLLLLLQLQSSLLQLLP</sequence>
<protein>
    <submittedName>
        <fullName evidence="2">Uncharacterized protein</fullName>
    </submittedName>
</protein>
<keyword evidence="3" id="KW-1185">Reference proteome</keyword>
<evidence type="ECO:0000256" key="1">
    <source>
        <dbReference type="SAM" id="Phobius"/>
    </source>
</evidence>
<keyword evidence="1" id="KW-1133">Transmembrane helix</keyword>
<dbReference type="GeneID" id="54482389"/>